<proteinExistence type="predicted"/>
<evidence type="ECO:0000313" key="3">
    <source>
        <dbReference type="Proteomes" id="UP000887575"/>
    </source>
</evidence>
<dbReference type="InterPro" id="IPR019430">
    <property type="entry name" value="7TM_GPCR_serpentine_rcpt_Srx"/>
</dbReference>
<dbReference type="PANTHER" id="PTHR23013">
    <property type="entry name" value="SERPENTINE RECEPTOR"/>
    <property type="match status" value="1"/>
</dbReference>
<sequence length="339" mass="39712">MYPFPYNVYNQGYNQRVPFIIPRPYVDDFIDLRRSNERPYKSTPSERQSINRFAKSSQSFRILFISILMTDNSTEAVDDFVPEIRRSDDYLAAGAILLIASTGLCLNAWNLFYYRRDPRSITYFIRARIVSDMIVSTIFLTYTMPVILFALNDVHSGKTVTKICIILVWLISSSAIWGDTFGEDCVYSFDYTWLSWSYPSSPCGKFAQTYAFLLPAYICNFVTFIINIVICFRLILMKFYLKHTGSQIIKRHNIHARFFIQSGLQFLVFTIDLCMNTFFDEPDDRLITFFYYSLIWMSLHTIDGLIICCFRSKIERRKLEWTPNRIFSTVNNSAIPNHS</sequence>
<evidence type="ECO:0000313" key="4">
    <source>
        <dbReference type="WBParaSite" id="MBELARI_LOCUS9603"/>
    </source>
</evidence>
<keyword evidence="3" id="KW-1185">Reference proteome</keyword>
<evidence type="ECO:0000259" key="2">
    <source>
        <dbReference type="Pfam" id="PF10328"/>
    </source>
</evidence>
<evidence type="ECO:0000256" key="1">
    <source>
        <dbReference type="SAM" id="Phobius"/>
    </source>
</evidence>
<keyword evidence="1" id="KW-1133">Transmembrane helix</keyword>
<feature type="transmembrane region" description="Helical" evidence="1">
    <location>
        <begin position="90"/>
        <end position="112"/>
    </location>
</feature>
<dbReference type="AlphaFoldDB" id="A0AAF3FSF9"/>
<feature type="transmembrane region" description="Helical" evidence="1">
    <location>
        <begin position="133"/>
        <end position="151"/>
    </location>
</feature>
<feature type="transmembrane region" description="Helical" evidence="1">
    <location>
        <begin position="258"/>
        <end position="278"/>
    </location>
</feature>
<feature type="transmembrane region" description="Helical" evidence="1">
    <location>
        <begin position="214"/>
        <end position="237"/>
    </location>
</feature>
<dbReference type="Pfam" id="PF10328">
    <property type="entry name" value="7TM_GPCR_Srx"/>
    <property type="match status" value="1"/>
</dbReference>
<dbReference type="PANTHER" id="PTHR23013:SF27">
    <property type="entry name" value="G-PROTEIN COUPLED RECEPTORS FAMILY 1 PROFILE DOMAIN-CONTAINING PROTEIN"/>
    <property type="match status" value="1"/>
</dbReference>
<protein>
    <recommendedName>
        <fullName evidence="2">7TM GPCR serpentine receptor class x (Srx) domain-containing protein</fullName>
    </recommendedName>
</protein>
<organism evidence="3 4">
    <name type="scientific">Mesorhabditis belari</name>
    <dbReference type="NCBI Taxonomy" id="2138241"/>
    <lineage>
        <taxon>Eukaryota</taxon>
        <taxon>Metazoa</taxon>
        <taxon>Ecdysozoa</taxon>
        <taxon>Nematoda</taxon>
        <taxon>Chromadorea</taxon>
        <taxon>Rhabditida</taxon>
        <taxon>Rhabditina</taxon>
        <taxon>Rhabditomorpha</taxon>
        <taxon>Rhabditoidea</taxon>
        <taxon>Rhabditidae</taxon>
        <taxon>Mesorhabditinae</taxon>
        <taxon>Mesorhabditis</taxon>
    </lineage>
</organism>
<dbReference type="Proteomes" id="UP000887575">
    <property type="component" value="Unassembled WGS sequence"/>
</dbReference>
<feature type="transmembrane region" description="Helical" evidence="1">
    <location>
        <begin position="290"/>
        <end position="310"/>
    </location>
</feature>
<feature type="domain" description="7TM GPCR serpentine receptor class x (Srx)" evidence="2">
    <location>
        <begin position="158"/>
        <end position="310"/>
    </location>
</feature>
<name>A0AAF3FSF9_9BILA</name>
<keyword evidence="1" id="KW-0472">Membrane</keyword>
<keyword evidence="1" id="KW-0812">Transmembrane</keyword>
<reference evidence="4" key="1">
    <citation type="submission" date="2024-02" db="UniProtKB">
        <authorList>
            <consortium name="WormBaseParasite"/>
        </authorList>
    </citation>
    <scope>IDENTIFICATION</scope>
</reference>
<dbReference type="WBParaSite" id="MBELARI_LOCUS9603">
    <property type="protein sequence ID" value="MBELARI_LOCUS9603"/>
    <property type="gene ID" value="MBELARI_LOCUS9603"/>
</dbReference>
<accession>A0AAF3FSF9</accession>
<dbReference type="SUPFAM" id="SSF81321">
    <property type="entry name" value="Family A G protein-coupled receptor-like"/>
    <property type="match status" value="1"/>
</dbReference>